<dbReference type="AlphaFoldDB" id="A0A7W3Y4N9"/>
<feature type="transmembrane region" description="Helical" evidence="6">
    <location>
        <begin position="286"/>
        <end position="304"/>
    </location>
</feature>
<dbReference type="EMBL" id="JACHTF010000001">
    <property type="protein sequence ID" value="MBB1059129.1"/>
    <property type="molecule type" value="Genomic_DNA"/>
</dbReference>
<dbReference type="PANTHER" id="PTHR30250:SF11">
    <property type="entry name" value="O-ANTIGEN TRANSPORTER-RELATED"/>
    <property type="match status" value="1"/>
</dbReference>
<feature type="transmembrane region" description="Helical" evidence="6">
    <location>
        <begin position="137"/>
        <end position="161"/>
    </location>
</feature>
<feature type="transmembrane region" description="Helical" evidence="6">
    <location>
        <begin position="324"/>
        <end position="349"/>
    </location>
</feature>
<evidence type="ECO:0000256" key="5">
    <source>
        <dbReference type="ARBA" id="ARBA00023136"/>
    </source>
</evidence>
<organism evidence="7 8">
    <name type="scientific">Marilutibacter spongiae</name>
    <dbReference type="NCBI Taxonomy" id="2025720"/>
    <lineage>
        <taxon>Bacteria</taxon>
        <taxon>Pseudomonadati</taxon>
        <taxon>Pseudomonadota</taxon>
        <taxon>Gammaproteobacteria</taxon>
        <taxon>Lysobacterales</taxon>
        <taxon>Lysobacteraceae</taxon>
        <taxon>Marilutibacter</taxon>
    </lineage>
</organism>
<keyword evidence="8" id="KW-1185">Reference proteome</keyword>
<keyword evidence="3 6" id="KW-0812">Transmembrane</keyword>
<keyword evidence="5 6" id="KW-0472">Membrane</keyword>
<keyword evidence="2" id="KW-1003">Cell membrane</keyword>
<comment type="subcellular location">
    <subcellularLocation>
        <location evidence="1">Cell membrane</location>
        <topology evidence="1">Multi-pass membrane protein</topology>
    </subcellularLocation>
</comment>
<evidence type="ECO:0000313" key="7">
    <source>
        <dbReference type="EMBL" id="MBB1059129.1"/>
    </source>
</evidence>
<evidence type="ECO:0000256" key="3">
    <source>
        <dbReference type="ARBA" id="ARBA00022692"/>
    </source>
</evidence>
<comment type="caution">
    <text evidence="7">The sequence shown here is derived from an EMBL/GenBank/DDBJ whole genome shotgun (WGS) entry which is preliminary data.</text>
</comment>
<gene>
    <name evidence="7" type="ORF">H4F98_00915</name>
</gene>
<protein>
    <recommendedName>
        <fullName evidence="9">Polysaccharide biosynthesis protein</fullName>
    </recommendedName>
</protein>
<evidence type="ECO:0000256" key="4">
    <source>
        <dbReference type="ARBA" id="ARBA00022989"/>
    </source>
</evidence>
<proteinExistence type="predicted"/>
<sequence>MAIDVFASGVWMGIRLIALAGWLLALARFAPADDFGWLAAVLGVCAVCTLLCCLGIPYLYFADAQVGAGVRHGRWNESLGCILASSPPIALVSSLALFLLFDAPVPYGVLLCFVLVEVACAALIQSSALCMHADGRLGAAAALPALPGIGRLVAAAAILYVEPTGPRAFEHYLLAHLVVNVLGCLFSMGWVVKVGGLLPAPRLPSRGTLAAGWRYGAMGGAALACSELDKPYAGRLAGLEAAGHYSMAYRICAALSVPATALSASMLPRWARAVAEHDAPYLRRSFACCLGGVMLAGIVVWLGVNGVTRALDPAILGIYPRSWTMLGTLSLLVGALGMHQVAGTALLALGRPLARSAVDVLGLGVLAVSMFLGNSRYGLDGIAWASVVSEYVVVLVMSLVVVGAMTRMKPKSRWKTDG</sequence>
<feature type="transmembrane region" description="Helical" evidence="6">
    <location>
        <begin position="12"/>
        <end position="30"/>
    </location>
</feature>
<dbReference type="GO" id="GO:0005886">
    <property type="term" value="C:plasma membrane"/>
    <property type="evidence" value="ECO:0007669"/>
    <property type="project" value="UniProtKB-SubCell"/>
</dbReference>
<keyword evidence="4 6" id="KW-1133">Transmembrane helix</keyword>
<feature type="transmembrane region" description="Helical" evidence="6">
    <location>
        <begin position="81"/>
        <end position="101"/>
    </location>
</feature>
<evidence type="ECO:0000256" key="6">
    <source>
        <dbReference type="SAM" id="Phobius"/>
    </source>
</evidence>
<feature type="transmembrane region" description="Helical" evidence="6">
    <location>
        <begin position="36"/>
        <end position="61"/>
    </location>
</feature>
<dbReference type="PANTHER" id="PTHR30250">
    <property type="entry name" value="PST FAMILY PREDICTED COLANIC ACID TRANSPORTER"/>
    <property type="match status" value="1"/>
</dbReference>
<evidence type="ECO:0000256" key="1">
    <source>
        <dbReference type="ARBA" id="ARBA00004651"/>
    </source>
</evidence>
<feature type="transmembrane region" description="Helical" evidence="6">
    <location>
        <begin position="173"/>
        <end position="192"/>
    </location>
</feature>
<dbReference type="InterPro" id="IPR050833">
    <property type="entry name" value="Poly_Biosynth_Transport"/>
</dbReference>
<feature type="transmembrane region" description="Helical" evidence="6">
    <location>
        <begin position="381"/>
        <end position="405"/>
    </location>
</feature>
<reference evidence="7 8" key="1">
    <citation type="submission" date="2020-08" db="EMBL/GenBank/DDBJ databases">
        <authorList>
            <person name="Xu S."/>
            <person name="Li A."/>
        </authorList>
    </citation>
    <scope>NUCLEOTIDE SEQUENCE [LARGE SCALE GENOMIC DNA]</scope>
    <source>
        <strain evidence="7 8">119BY6-57</strain>
    </source>
</reference>
<dbReference type="RefSeq" id="WP_182684783.1">
    <property type="nucleotide sequence ID" value="NZ_JACHTF010000001.1"/>
</dbReference>
<dbReference type="Proteomes" id="UP000523196">
    <property type="component" value="Unassembled WGS sequence"/>
</dbReference>
<name>A0A7W3Y4N9_9GAMM</name>
<accession>A0A7W3Y4N9</accession>
<feature type="transmembrane region" description="Helical" evidence="6">
    <location>
        <begin position="107"/>
        <end position="125"/>
    </location>
</feature>
<feature type="transmembrane region" description="Helical" evidence="6">
    <location>
        <begin position="356"/>
        <end position="375"/>
    </location>
</feature>
<evidence type="ECO:0000313" key="8">
    <source>
        <dbReference type="Proteomes" id="UP000523196"/>
    </source>
</evidence>
<evidence type="ECO:0008006" key="9">
    <source>
        <dbReference type="Google" id="ProtNLM"/>
    </source>
</evidence>
<evidence type="ECO:0000256" key="2">
    <source>
        <dbReference type="ARBA" id="ARBA00022475"/>
    </source>
</evidence>